<evidence type="ECO:0008006" key="4">
    <source>
        <dbReference type="Google" id="ProtNLM"/>
    </source>
</evidence>
<name>A0A8S8ZGH1_SORMA</name>
<dbReference type="Proteomes" id="UP000433876">
    <property type="component" value="Unassembled WGS sequence"/>
</dbReference>
<dbReference type="EMBL" id="NMPR01000228">
    <property type="protein sequence ID" value="KAA8627866.1"/>
    <property type="molecule type" value="Genomic_DNA"/>
</dbReference>
<dbReference type="PANTHER" id="PTHR43591">
    <property type="entry name" value="METHYLTRANSFERASE"/>
    <property type="match status" value="1"/>
</dbReference>
<proteinExistence type="inferred from homology"/>
<sequence>MTTSNPLTTEEAAEAGLLPASHWQQEPLPGDVDADDGASTIGSFVSSTASLSESIFKYRTIHGRTFHSEIGNAESWQPNDAHHIDAQEVAHHNYMVAIGHKLYLSPLEKNKVGKVLDIGTGTGSWVITCFSFSTTSDFADEFPNTEVIGTDITPIQPTWTPSNCKFELDDCNAEWTWPDNTFDFIHCRMMFGVVTDWDDLFRQAYRTSKPGGWVESFVACSTMFSDDGTVKEGSAMSQWAKVWNAGGEKTGRTFMVYDHDLQQKGMEKAGFVDITVKEFIIPVGVWHKDKELAEKGIWWKMMMEADLEGYLIYIFNVVMGWTPEESTAYAKHFRKELNDPNIHAYFKARTVYGRKPHP</sequence>
<organism evidence="2 3">
    <name type="scientific">Sordaria macrospora</name>
    <dbReference type="NCBI Taxonomy" id="5147"/>
    <lineage>
        <taxon>Eukaryota</taxon>
        <taxon>Fungi</taxon>
        <taxon>Dikarya</taxon>
        <taxon>Ascomycota</taxon>
        <taxon>Pezizomycotina</taxon>
        <taxon>Sordariomycetes</taxon>
        <taxon>Sordariomycetidae</taxon>
        <taxon>Sordariales</taxon>
        <taxon>Sordariaceae</taxon>
        <taxon>Sordaria</taxon>
    </lineage>
</organism>
<comment type="similarity">
    <text evidence="1">Belongs to the methyltransferase superfamily. LaeA methyltransferase family.</text>
</comment>
<dbReference type="Gene3D" id="3.40.50.150">
    <property type="entry name" value="Vaccinia Virus protein VP39"/>
    <property type="match status" value="1"/>
</dbReference>
<dbReference type="SUPFAM" id="SSF53335">
    <property type="entry name" value="S-adenosyl-L-methionine-dependent methyltransferases"/>
    <property type="match status" value="1"/>
</dbReference>
<dbReference type="PANTHER" id="PTHR43591:SF10">
    <property type="entry name" value="ABC TRANSMEMBRANE TYPE-1 DOMAIN-CONTAINING PROTEIN-RELATED"/>
    <property type="match status" value="1"/>
</dbReference>
<evidence type="ECO:0000313" key="3">
    <source>
        <dbReference type="Proteomes" id="UP000433876"/>
    </source>
</evidence>
<dbReference type="InterPro" id="IPR029063">
    <property type="entry name" value="SAM-dependent_MTases_sf"/>
</dbReference>
<accession>A0A8S8ZGH1</accession>
<gene>
    <name evidence="2" type="ORF">SMACR_07874</name>
</gene>
<reference evidence="2 3" key="1">
    <citation type="submission" date="2017-07" db="EMBL/GenBank/DDBJ databases">
        <title>Genome sequence of the Sordaria macrospora wild type strain R19027.</title>
        <authorList>
            <person name="Nowrousian M."/>
            <person name="Teichert I."/>
            <person name="Kueck U."/>
        </authorList>
    </citation>
    <scope>NUCLEOTIDE SEQUENCE [LARGE SCALE GENOMIC DNA]</scope>
    <source>
        <strain evidence="2 3">R19027</strain>
        <tissue evidence="2">Mycelium</tissue>
    </source>
</reference>
<dbReference type="CDD" id="cd02440">
    <property type="entry name" value="AdoMet_MTases"/>
    <property type="match status" value="1"/>
</dbReference>
<evidence type="ECO:0000313" key="2">
    <source>
        <dbReference type="EMBL" id="KAA8627866.1"/>
    </source>
</evidence>
<dbReference type="GO" id="GO:0008168">
    <property type="term" value="F:methyltransferase activity"/>
    <property type="evidence" value="ECO:0007669"/>
    <property type="project" value="TreeGrafter"/>
</dbReference>
<evidence type="ECO:0000256" key="1">
    <source>
        <dbReference type="ARBA" id="ARBA00038158"/>
    </source>
</evidence>
<dbReference type="OMA" id="VYIAHAR"/>
<dbReference type="VEuPathDB" id="FungiDB:SMAC_07874"/>
<dbReference type="AlphaFoldDB" id="A0A8S8ZGH1"/>
<dbReference type="Pfam" id="PF13489">
    <property type="entry name" value="Methyltransf_23"/>
    <property type="match status" value="1"/>
</dbReference>
<protein>
    <recommendedName>
        <fullName evidence="4">S-adenosyl-L-methionine-dependent methyltransferase</fullName>
    </recommendedName>
</protein>
<comment type="caution">
    <text evidence="2">The sequence shown here is derived from an EMBL/GenBank/DDBJ whole genome shotgun (WGS) entry which is preliminary data.</text>
</comment>